<gene>
    <name evidence="1" type="ordered locus">Desti_2334</name>
</gene>
<evidence type="ECO:0000313" key="1">
    <source>
        <dbReference type="EMBL" id="AFM25021.1"/>
    </source>
</evidence>
<reference evidence="2" key="1">
    <citation type="submission" date="2012-06" db="EMBL/GenBank/DDBJ databases">
        <title>Complete sequence of chromosome of Desulfomonile tiedjei DSM 6799.</title>
        <authorList>
            <person name="Lucas S."/>
            <person name="Copeland A."/>
            <person name="Lapidus A."/>
            <person name="Glavina del Rio T."/>
            <person name="Dalin E."/>
            <person name="Tice H."/>
            <person name="Bruce D."/>
            <person name="Goodwin L."/>
            <person name="Pitluck S."/>
            <person name="Peters L."/>
            <person name="Ovchinnikova G."/>
            <person name="Zeytun A."/>
            <person name="Lu M."/>
            <person name="Kyrpides N."/>
            <person name="Mavromatis K."/>
            <person name="Ivanova N."/>
            <person name="Brettin T."/>
            <person name="Detter J.C."/>
            <person name="Han C."/>
            <person name="Larimer F."/>
            <person name="Land M."/>
            <person name="Hauser L."/>
            <person name="Markowitz V."/>
            <person name="Cheng J.-F."/>
            <person name="Hugenholtz P."/>
            <person name="Woyke T."/>
            <person name="Wu D."/>
            <person name="Spring S."/>
            <person name="Schroeder M."/>
            <person name="Brambilla E."/>
            <person name="Klenk H.-P."/>
            <person name="Eisen J.A."/>
        </authorList>
    </citation>
    <scope>NUCLEOTIDE SEQUENCE [LARGE SCALE GENOMIC DNA]</scope>
    <source>
        <strain evidence="2">ATCC 49306 / DSM 6799 / DCB-1</strain>
    </source>
</reference>
<dbReference type="KEGG" id="dti:Desti_2334"/>
<dbReference type="EMBL" id="CP003360">
    <property type="protein sequence ID" value="AFM25021.1"/>
    <property type="molecule type" value="Genomic_DNA"/>
</dbReference>
<proteinExistence type="predicted"/>
<keyword evidence="2" id="KW-1185">Reference proteome</keyword>
<sequence>MKTIMILSAVLILLTSGLAGSDSVLSREFLPERSDTESLFQDGFDKQQCELRCRSLYGASPYYRGGRGYRGGYYVLAQCMEDCDRRFWKEYDRKIRDLEKE</sequence>
<dbReference type="HOGENOM" id="CLU_2286968_0_0_7"/>
<dbReference type="Proteomes" id="UP000006055">
    <property type="component" value="Chromosome"/>
</dbReference>
<organism evidence="1 2">
    <name type="scientific">Desulfomonile tiedjei (strain ATCC 49306 / DSM 6799 / DCB-1)</name>
    <dbReference type="NCBI Taxonomy" id="706587"/>
    <lineage>
        <taxon>Bacteria</taxon>
        <taxon>Pseudomonadati</taxon>
        <taxon>Thermodesulfobacteriota</taxon>
        <taxon>Desulfomonilia</taxon>
        <taxon>Desulfomonilales</taxon>
        <taxon>Desulfomonilaceae</taxon>
        <taxon>Desulfomonile</taxon>
    </lineage>
</organism>
<name>I4C630_DESTA</name>
<evidence type="ECO:0000313" key="2">
    <source>
        <dbReference type="Proteomes" id="UP000006055"/>
    </source>
</evidence>
<dbReference type="AlphaFoldDB" id="I4C630"/>
<protein>
    <submittedName>
        <fullName evidence="1">Uncharacterized protein</fullName>
    </submittedName>
</protein>
<dbReference type="RefSeq" id="WP_014810164.1">
    <property type="nucleotide sequence ID" value="NC_018025.1"/>
</dbReference>
<accession>I4C630</accession>